<dbReference type="VEuPathDB" id="FungiDB:ASPVEDRAFT_45928"/>
<keyword evidence="3" id="KW-1185">Reference proteome</keyword>
<reference evidence="3" key="1">
    <citation type="journal article" date="2017" name="Genome Biol.">
        <title>Comparative genomics reveals high biological diversity and specific adaptations in the industrially and medically important fungal genus Aspergillus.</title>
        <authorList>
            <person name="de Vries R.P."/>
            <person name="Riley R."/>
            <person name="Wiebenga A."/>
            <person name="Aguilar-Osorio G."/>
            <person name="Amillis S."/>
            <person name="Uchima C.A."/>
            <person name="Anderluh G."/>
            <person name="Asadollahi M."/>
            <person name="Askin M."/>
            <person name="Barry K."/>
            <person name="Battaglia E."/>
            <person name="Bayram O."/>
            <person name="Benocci T."/>
            <person name="Braus-Stromeyer S.A."/>
            <person name="Caldana C."/>
            <person name="Canovas D."/>
            <person name="Cerqueira G.C."/>
            <person name="Chen F."/>
            <person name="Chen W."/>
            <person name="Choi C."/>
            <person name="Clum A."/>
            <person name="Dos Santos R.A."/>
            <person name="Damasio A.R."/>
            <person name="Diallinas G."/>
            <person name="Emri T."/>
            <person name="Fekete E."/>
            <person name="Flipphi M."/>
            <person name="Freyberg S."/>
            <person name="Gallo A."/>
            <person name="Gournas C."/>
            <person name="Habgood R."/>
            <person name="Hainaut M."/>
            <person name="Harispe M.L."/>
            <person name="Henrissat B."/>
            <person name="Hilden K.S."/>
            <person name="Hope R."/>
            <person name="Hossain A."/>
            <person name="Karabika E."/>
            <person name="Karaffa L."/>
            <person name="Karanyi Z."/>
            <person name="Krasevec N."/>
            <person name="Kuo A."/>
            <person name="Kusch H."/>
            <person name="LaButti K."/>
            <person name="Lagendijk E.L."/>
            <person name="Lapidus A."/>
            <person name="Levasseur A."/>
            <person name="Lindquist E."/>
            <person name="Lipzen A."/>
            <person name="Logrieco A.F."/>
            <person name="MacCabe A."/>
            <person name="Maekelae M.R."/>
            <person name="Malavazi I."/>
            <person name="Melin P."/>
            <person name="Meyer V."/>
            <person name="Mielnichuk N."/>
            <person name="Miskei M."/>
            <person name="Molnar A.P."/>
            <person name="Mule G."/>
            <person name="Ngan C.Y."/>
            <person name="Orejas M."/>
            <person name="Orosz E."/>
            <person name="Ouedraogo J.P."/>
            <person name="Overkamp K.M."/>
            <person name="Park H.-S."/>
            <person name="Perrone G."/>
            <person name="Piumi F."/>
            <person name="Punt P.J."/>
            <person name="Ram A.F."/>
            <person name="Ramon A."/>
            <person name="Rauscher S."/>
            <person name="Record E."/>
            <person name="Riano-Pachon D.M."/>
            <person name="Robert V."/>
            <person name="Roehrig J."/>
            <person name="Ruller R."/>
            <person name="Salamov A."/>
            <person name="Salih N.S."/>
            <person name="Samson R.A."/>
            <person name="Sandor E."/>
            <person name="Sanguinetti M."/>
            <person name="Schuetze T."/>
            <person name="Sepcic K."/>
            <person name="Shelest E."/>
            <person name="Sherlock G."/>
            <person name="Sophianopoulou V."/>
            <person name="Squina F.M."/>
            <person name="Sun H."/>
            <person name="Susca A."/>
            <person name="Todd R.B."/>
            <person name="Tsang A."/>
            <person name="Unkles S.E."/>
            <person name="van de Wiele N."/>
            <person name="van Rossen-Uffink D."/>
            <person name="Oliveira J.V."/>
            <person name="Vesth T.C."/>
            <person name="Visser J."/>
            <person name="Yu J.-H."/>
            <person name="Zhou M."/>
            <person name="Andersen M.R."/>
            <person name="Archer D.B."/>
            <person name="Baker S.E."/>
            <person name="Benoit I."/>
            <person name="Brakhage A.A."/>
            <person name="Braus G.H."/>
            <person name="Fischer R."/>
            <person name="Frisvad J.C."/>
            <person name="Goldman G.H."/>
            <person name="Houbraken J."/>
            <person name="Oakley B."/>
            <person name="Pocsi I."/>
            <person name="Scazzocchio C."/>
            <person name="Seiboth B."/>
            <person name="vanKuyk P.A."/>
            <person name="Wortman J."/>
            <person name="Dyer P.S."/>
            <person name="Grigoriev I.V."/>
        </authorList>
    </citation>
    <scope>NUCLEOTIDE SEQUENCE [LARGE SCALE GENOMIC DNA]</scope>
    <source>
        <strain evidence="3">CBS 583.65</strain>
    </source>
</reference>
<evidence type="ECO:0000313" key="2">
    <source>
        <dbReference type="EMBL" id="OJJ06571.1"/>
    </source>
</evidence>
<dbReference type="AlphaFoldDB" id="A0A1L9PYF1"/>
<evidence type="ECO:0000256" key="1">
    <source>
        <dbReference type="SAM" id="MobiDB-lite"/>
    </source>
</evidence>
<name>A0A1L9PYF1_ASPVE</name>
<dbReference type="EMBL" id="KV878135">
    <property type="protein sequence ID" value="OJJ06571.1"/>
    <property type="molecule type" value="Genomic_DNA"/>
</dbReference>
<gene>
    <name evidence="2" type="ORF">ASPVEDRAFT_45928</name>
</gene>
<feature type="compositionally biased region" description="Low complexity" evidence="1">
    <location>
        <begin position="50"/>
        <end position="60"/>
    </location>
</feature>
<organism evidence="2 3">
    <name type="scientific">Aspergillus versicolor CBS 583.65</name>
    <dbReference type="NCBI Taxonomy" id="1036611"/>
    <lineage>
        <taxon>Eukaryota</taxon>
        <taxon>Fungi</taxon>
        <taxon>Dikarya</taxon>
        <taxon>Ascomycota</taxon>
        <taxon>Pezizomycotina</taxon>
        <taxon>Eurotiomycetes</taxon>
        <taxon>Eurotiomycetidae</taxon>
        <taxon>Eurotiales</taxon>
        <taxon>Aspergillaceae</taxon>
        <taxon>Aspergillus</taxon>
        <taxon>Aspergillus subgen. Nidulantes</taxon>
    </lineage>
</organism>
<evidence type="ECO:0000313" key="3">
    <source>
        <dbReference type="Proteomes" id="UP000184073"/>
    </source>
</evidence>
<sequence length="82" mass="9326">MRPLRPLLLDESEDPESDDPELDEPDEPEELEESELSEPPALVNYKFAYPGRRLPMRPLSPLSPPSPLPDEESEPPPAFVKY</sequence>
<protein>
    <submittedName>
        <fullName evidence="2">Uncharacterized protein</fullName>
    </submittedName>
</protein>
<proteinExistence type="predicted"/>
<feature type="compositionally biased region" description="Acidic residues" evidence="1">
    <location>
        <begin position="10"/>
        <end position="36"/>
    </location>
</feature>
<feature type="region of interest" description="Disordered" evidence="1">
    <location>
        <begin position="1"/>
        <end position="82"/>
    </location>
</feature>
<dbReference type="Proteomes" id="UP000184073">
    <property type="component" value="Unassembled WGS sequence"/>
</dbReference>
<dbReference type="GeneID" id="63728935"/>
<dbReference type="RefSeq" id="XP_040672333.1">
    <property type="nucleotide sequence ID" value="XM_040813424.1"/>
</dbReference>
<accession>A0A1L9PYF1</accession>